<dbReference type="Proteomes" id="UP000751614">
    <property type="component" value="Unassembled WGS sequence"/>
</dbReference>
<evidence type="ECO:0008006" key="3">
    <source>
        <dbReference type="Google" id="ProtNLM"/>
    </source>
</evidence>
<organism evidence="1 2">
    <name type="scientific">Flagellimonas algicola</name>
    <dbReference type="NCBI Taxonomy" id="2583815"/>
    <lineage>
        <taxon>Bacteria</taxon>
        <taxon>Pseudomonadati</taxon>
        <taxon>Bacteroidota</taxon>
        <taxon>Flavobacteriia</taxon>
        <taxon>Flavobacteriales</taxon>
        <taxon>Flavobacteriaceae</taxon>
        <taxon>Flagellimonas</taxon>
    </lineage>
</organism>
<dbReference type="EMBL" id="VCNI01000002">
    <property type="protein sequence ID" value="TMU54631.1"/>
    <property type="molecule type" value="Genomic_DNA"/>
</dbReference>
<name>A0ABY2WJ95_9FLAO</name>
<evidence type="ECO:0000313" key="1">
    <source>
        <dbReference type="EMBL" id="TMU54631.1"/>
    </source>
</evidence>
<dbReference type="RefSeq" id="WP_138836002.1">
    <property type="nucleotide sequence ID" value="NZ_VCNI01000002.1"/>
</dbReference>
<comment type="caution">
    <text evidence="1">The sequence shown here is derived from an EMBL/GenBank/DDBJ whole genome shotgun (WGS) entry which is preliminary data.</text>
</comment>
<gene>
    <name evidence="1" type="ORF">FGG15_10500</name>
</gene>
<evidence type="ECO:0000313" key="2">
    <source>
        <dbReference type="Proteomes" id="UP000751614"/>
    </source>
</evidence>
<accession>A0ABY2WJ95</accession>
<proteinExistence type="predicted"/>
<reference evidence="1 2" key="1">
    <citation type="submission" date="2019-05" db="EMBL/GenBank/DDBJ databases">
        <title>Flagellimonas sp. AsT0115, sp. nov., isolated from a marine red algae, Asparagopsis taxiformis.</title>
        <authorList>
            <person name="Kim J."/>
            <person name="Jeong S.E."/>
            <person name="Jeon C.O."/>
        </authorList>
    </citation>
    <scope>NUCLEOTIDE SEQUENCE [LARGE SCALE GENOMIC DNA]</scope>
    <source>
        <strain evidence="1 2">AsT0115</strain>
    </source>
</reference>
<sequence length="376" mass="44359">MKKIYISICISLVSFVLVGQERHQLEIATLGGYEYNYFKSPTMISTDDGILTEEDLISSSFYQDISADYGFRYKWGADRLRFYALPYARIFQENMDDSYWSIDSKIKYDHKFNRKTRFFAGLNFKRMNREGLDGAQDVLVNPLGYTLLGSELELERTNAKNVISRIGLFHNFKNFDAFGTRDLEYHEFGSQLKLEKEFEKQDLEHTLGFLAYYKVRLYNTFNASEISSEGNRDWRYIRATAYYEYPISKSIRLKPSVTYYQRMDPLANRSGFRQYGPSLGLYVKTKRTRIRSQIEYLKRNYTDILARDNEGLLEENITYNYTDFSLRFEHQLSHSSFSLTGNLYSRLRTTNYSDLAARSFRGYRNQYAGIGIKWEL</sequence>
<keyword evidence="2" id="KW-1185">Reference proteome</keyword>
<protein>
    <recommendedName>
        <fullName evidence="3">Beta-barrel porin 2</fullName>
    </recommendedName>
</protein>